<name>A0ABT9WVB7_9BACI</name>
<dbReference type="RefSeq" id="WP_307230926.1">
    <property type="nucleotide sequence ID" value="NZ_JAUSTT010000019.1"/>
</dbReference>
<dbReference type="SUPFAM" id="SSF48452">
    <property type="entry name" value="TPR-like"/>
    <property type="match status" value="1"/>
</dbReference>
<keyword evidence="2" id="KW-1185">Reference proteome</keyword>
<dbReference type="Pfam" id="PF18801">
    <property type="entry name" value="RapH_N"/>
    <property type="match status" value="1"/>
</dbReference>
<dbReference type="SMART" id="SM00028">
    <property type="entry name" value="TPR"/>
    <property type="match status" value="4"/>
</dbReference>
<dbReference type="InterPro" id="IPR011990">
    <property type="entry name" value="TPR-like_helical_dom_sf"/>
</dbReference>
<comment type="caution">
    <text evidence="1">The sequence shown here is derived from an EMBL/GenBank/DDBJ whole genome shotgun (WGS) entry which is preliminary data.</text>
</comment>
<evidence type="ECO:0000313" key="2">
    <source>
        <dbReference type="Proteomes" id="UP001223586"/>
    </source>
</evidence>
<dbReference type="EMBL" id="JAUSTT010000019">
    <property type="protein sequence ID" value="MDQ0177164.1"/>
    <property type="molecule type" value="Genomic_DNA"/>
</dbReference>
<protein>
    <submittedName>
        <fullName evidence="1">Tetratricopeptide (TPR) repeat protein</fullName>
    </submittedName>
</protein>
<dbReference type="Proteomes" id="UP001223586">
    <property type="component" value="Unassembled WGS sequence"/>
</dbReference>
<evidence type="ECO:0000313" key="1">
    <source>
        <dbReference type="EMBL" id="MDQ0177164.1"/>
    </source>
</evidence>
<proteinExistence type="predicted"/>
<dbReference type="Pfam" id="PF13181">
    <property type="entry name" value="TPR_8"/>
    <property type="match status" value="2"/>
</dbReference>
<gene>
    <name evidence="1" type="ORF">J2S08_003043</name>
</gene>
<organism evidence="1 2">
    <name type="scientific">Bacillus chungangensis</name>
    <dbReference type="NCBI Taxonomy" id="587633"/>
    <lineage>
        <taxon>Bacteria</taxon>
        <taxon>Bacillati</taxon>
        <taxon>Bacillota</taxon>
        <taxon>Bacilli</taxon>
        <taxon>Bacillales</taxon>
        <taxon>Bacillaceae</taxon>
        <taxon>Bacillus</taxon>
    </lineage>
</organism>
<dbReference type="Gene3D" id="1.25.40.10">
    <property type="entry name" value="Tetratricopeptide repeat domain"/>
    <property type="match status" value="1"/>
</dbReference>
<accession>A0ABT9WVB7</accession>
<sequence length="367" mass="43656">MTVDVVTKEEITKLLNDWYSKIRLHHVDKAKELKTEIHQKMHRMKEDQDILLHYSLLDFRFQILTGNFQHDLSLIKNMSISEQTETFLQYYYHFFKFIYYTGISHYSKAKEHYENAEKLLDNIPDEAEKAEFNYRASLFYYYIGQDGTAIVHATKAKDFFSNNLGYEIKLANCLNTLGMACIHLRQFELAEKHLIASLNILREQNDNTLLSLILKTNYNLGLLYADQNLSELAIQYLSESFEDEETDYKTMFLLAREYFKIGNIDRAETYIQKGLKVCDEEYMHHFNILKSMNDKSPIEQLEENVEKTIKYFKKEELWQYVKIYTEELASRFFAVNNPQKSTKFFRISYEAKQILNSEILHLNHLEA</sequence>
<reference evidence="1 2" key="1">
    <citation type="submission" date="2023-07" db="EMBL/GenBank/DDBJ databases">
        <title>Genomic Encyclopedia of Type Strains, Phase IV (KMG-IV): sequencing the most valuable type-strain genomes for metagenomic binning, comparative biology and taxonomic classification.</title>
        <authorList>
            <person name="Goeker M."/>
        </authorList>
    </citation>
    <scope>NUCLEOTIDE SEQUENCE [LARGE SCALE GENOMIC DNA]</scope>
    <source>
        <strain evidence="1 2">DSM 23837</strain>
    </source>
</reference>
<dbReference type="InterPro" id="IPR019734">
    <property type="entry name" value="TPR_rpt"/>
</dbReference>